<organism evidence="9 10">
    <name type="scientific">Rhizoctonia solani</name>
    <dbReference type="NCBI Taxonomy" id="456999"/>
    <lineage>
        <taxon>Eukaryota</taxon>
        <taxon>Fungi</taxon>
        <taxon>Dikarya</taxon>
        <taxon>Basidiomycota</taxon>
        <taxon>Agaricomycotina</taxon>
        <taxon>Agaricomycetes</taxon>
        <taxon>Cantharellales</taxon>
        <taxon>Ceratobasidiaceae</taxon>
        <taxon>Rhizoctonia</taxon>
    </lineage>
</organism>
<dbReference type="GO" id="GO:0016020">
    <property type="term" value="C:membrane"/>
    <property type="evidence" value="ECO:0007669"/>
    <property type="project" value="UniProtKB-SubCell"/>
</dbReference>
<dbReference type="InterPro" id="IPR045069">
    <property type="entry name" value="MATE_euk"/>
</dbReference>
<feature type="transmembrane region" description="Helical" evidence="7">
    <location>
        <begin position="258"/>
        <end position="275"/>
    </location>
</feature>
<feature type="compositionally biased region" description="Basic and acidic residues" evidence="6">
    <location>
        <begin position="990"/>
        <end position="999"/>
    </location>
</feature>
<dbReference type="Proteomes" id="UP000663888">
    <property type="component" value="Unassembled WGS sequence"/>
</dbReference>
<dbReference type="GO" id="GO:0042910">
    <property type="term" value="F:xenobiotic transmembrane transporter activity"/>
    <property type="evidence" value="ECO:0007669"/>
    <property type="project" value="InterPro"/>
</dbReference>
<dbReference type="InterPro" id="IPR002528">
    <property type="entry name" value="MATE_fam"/>
</dbReference>
<dbReference type="NCBIfam" id="TIGR00797">
    <property type="entry name" value="matE"/>
    <property type="match status" value="1"/>
</dbReference>
<protein>
    <recommendedName>
        <fullName evidence="8">BAG domain-containing protein</fullName>
    </recommendedName>
</protein>
<feature type="compositionally biased region" description="Polar residues" evidence="6">
    <location>
        <begin position="965"/>
        <end position="977"/>
    </location>
</feature>
<comment type="similarity">
    <text evidence="2">Belongs to the multi antimicrobial extrusion (MATE) (TC 2.A.66.1) family.</text>
</comment>
<feature type="region of interest" description="Disordered" evidence="6">
    <location>
        <begin position="723"/>
        <end position="811"/>
    </location>
</feature>
<keyword evidence="3 7" id="KW-0812">Transmembrane</keyword>
<evidence type="ECO:0000313" key="10">
    <source>
        <dbReference type="Proteomes" id="UP000663888"/>
    </source>
</evidence>
<reference evidence="9" key="1">
    <citation type="submission" date="2021-01" db="EMBL/GenBank/DDBJ databases">
        <authorList>
            <person name="Kaushik A."/>
        </authorList>
    </citation>
    <scope>NUCLEOTIDE SEQUENCE</scope>
    <source>
        <strain evidence="9">AG4-R118</strain>
    </source>
</reference>
<name>A0A8H3A7L3_9AGAM</name>
<dbReference type="SUPFAM" id="SSF63491">
    <property type="entry name" value="BAG domain"/>
    <property type="match status" value="1"/>
</dbReference>
<comment type="caution">
    <text evidence="9">The sequence shown here is derived from an EMBL/GenBank/DDBJ whole genome shotgun (WGS) entry which is preliminary data.</text>
</comment>
<keyword evidence="5 7" id="KW-0472">Membrane</keyword>
<evidence type="ECO:0000256" key="1">
    <source>
        <dbReference type="ARBA" id="ARBA00004141"/>
    </source>
</evidence>
<sequence>MASTVPHFTSGSLPSDYGLLNHFNPSPAAINRPELGPDGNVLEHEAVEGTSPTNRYLHVPGTSPTRRRMSYGAIPIGSNRRGSHGSVRRPSISMPANPPEAEPLLGATTVPRIDEEGDDKDEDEVEPSWAERLQESKVLLKYTAPVFATHLLEYSLVIASVVSIGHLSTEGLAASTLGSMTASVTGLSIIQGFASALDSLLPQAWTSENPQNVGLWTQRMMIVMGFTIVPILCIWNSAESILLVLRQEPEIARLAGLYLRWLSIGLPAYAFNVVIRRYFQAQGLMHVPSLIIGVIAPINALLNWLLVWGPEPIRLGFVGAPLATAISFNLISVCSVAYGILYTPATAWHPIGRRSFRSLGTLLQLGLAGTGQIASEWWSWELVGLAASQLGPIALAAQSVLLVSSSTSYQAPFALGVATTVRIGNLLGSGHGKKARIAAEVSLCLSFLFALCLSTFFLVFRKRWGYLFNNDETVIRLVGDIMPLVALFQIVDGMSAVTGGALRARGKQSLGALVNVTAYYVIGIPLGVYLAFWWNMELHGLWIGLATALCYSAVVSAYVVLRTDWVKEVLRPIPRQHTDLAFYQLFLQSLTQESIMFPFGRNPYAPTYRSYDPYEEMLLQQELQRRRQAEEYHRRRQLEELNRRRAEQLEYARRQAELQRRREAEARHRRQQEIEARRRKFSEPSRARIPRVKLQDPSGQEDEKRQSMFEGGVQDLFDALYGNRSQQNTPSPYGRRSKSSDPRARQQRVTPIWPPDQEMSEPDGSAVSDGEAPDDGVVPPISATEPTSHGVSEPVADTSIEPSNPETNQSHSAITDILKSFADLKTSFTYPSKLDFLNSPQDSDSAAPKLAYTPNNAPLHQYEHLLTGLLTKLDAVESYGQESIRKARKDAVRQIEQELEELDVKKLQQWREQFKGAIVEGAEPTVEVGAPSTGQQLGSEAQAEVDPASIPLPHDEELENHCPADTSSIASSDSVATPTAHCSDLPLDGVKIEGVKEDVPEAGSDSLASVAKDSTTNSAEEVNPRADLQTDA</sequence>
<dbReference type="PANTHER" id="PTHR11206">
    <property type="entry name" value="MULTIDRUG RESISTANCE PROTEIN"/>
    <property type="match status" value="1"/>
</dbReference>
<dbReference type="Gene3D" id="1.20.58.120">
    <property type="entry name" value="BAG domain"/>
    <property type="match status" value="1"/>
</dbReference>
<dbReference type="EMBL" id="CAJMWX010000147">
    <property type="protein sequence ID" value="CAE6404743.1"/>
    <property type="molecule type" value="Genomic_DNA"/>
</dbReference>
<evidence type="ECO:0000256" key="5">
    <source>
        <dbReference type="ARBA" id="ARBA00023136"/>
    </source>
</evidence>
<dbReference type="AlphaFoldDB" id="A0A8H3A7L3"/>
<dbReference type="PROSITE" id="PS51035">
    <property type="entry name" value="BAG"/>
    <property type="match status" value="1"/>
</dbReference>
<dbReference type="GO" id="GO:0015297">
    <property type="term" value="F:antiporter activity"/>
    <property type="evidence" value="ECO:0007669"/>
    <property type="project" value="InterPro"/>
</dbReference>
<feature type="transmembrane region" description="Helical" evidence="7">
    <location>
        <begin position="540"/>
        <end position="561"/>
    </location>
</feature>
<dbReference type="InterPro" id="IPR036533">
    <property type="entry name" value="BAG_dom_sf"/>
</dbReference>
<dbReference type="Pfam" id="PF01554">
    <property type="entry name" value="MatE"/>
    <property type="match status" value="2"/>
</dbReference>
<gene>
    <name evidence="9" type="ORF">RDB_LOCUS6682</name>
</gene>
<evidence type="ECO:0000256" key="4">
    <source>
        <dbReference type="ARBA" id="ARBA00022989"/>
    </source>
</evidence>
<evidence type="ECO:0000256" key="2">
    <source>
        <dbReference type="ARBA" id="ARBA00010199"/>
    </source>
</evidence>
<comment type="subcellular location">
    <subcellularLocation>
        <location evidence="1">Membrane</location>
        <topology evidence="1">Multi-pass membrane protein</topology>
    </subcellularLocation>
</comment>
<evidence type="ECO:0000256" key="6">
    <source>
        <dbReference type="SAM" id="MobiDB-lite"/>
    </source>
</evidence>
<feature type="compositionally biased region" description="Polar residues" evidence="6">
    <location>
        <begin position="800"/>
        <end position="811"/>
    </location>
</feature>
<feature type="region of interest" description="Disordered" evidence="6">
    <location>
        <begin position="52"/>
        <end position="104"/>
    </location>
</feature>
<feature type="transmembrane region" description="Helical" evidence="7">
    <location>
        <begin position="441"/>
        <end position="461"/>
    </location>
</feature>
<dbReference type="CDD" id="cd22249">
    <property type="entry name" value="UDM1_RNF168_RNF169-like"/>
    <property type="match status" value="1"/>
</dbReference>
<feature type="compositionally biased region" description="Basic and acidic residues" evidence="6">
    <location>
        <begin position="953"/>
        <end position="962"/>
    </location>
</feature>
<feature type="region of interest" description="Disordered" evidence="6">
    <location>
        <begin position="951"/>
        <end position="1032"/>
    </location>
</feature>
<feature type="transmembrane region" description="Helical" evidence="7">
    <location>
        <begin position="287"/>
        <end position="306"/>
    </location>
</feature>
<feature type="transmembrane region" description="Helical" evidence="7">
    <location>
        <begin position="514"/>
        <end position="534"/>
    </location>
</feature>
<feature type="compositionally biased region" description="Basic and acidic residues" evidence="6">
    <location>
        <begin position="662"/>
        <end position="686"/>
    </location>
</feature>
<keyword evidence="4 7" id="KW-1133">Transmembrane helix</keyword>
<evidence type="ECO:0000313" key="9">
    <source>
        <dbReference type="EMBL" id="CAE6404743.1"/>
    </source>
</evidence>
<dbReference type="InterPro" id="IPR003103">
    <property type="entry name" value="BAG_domain"/>
</dbReference>
<feature type="transmembrane region" description="Helical" evidence="7">
    <location>
        <begin position="481"/>
        <end position="502"/>
    </location>
</feature>
<dbReference type="CDD" id="cd13132">
    <property type="entry name" value="MATE_eukaryotic"/>
    <property type="match status" value="1"/>
</dbReference>
<proteinExistence type="inferred from homology"/>
<dbReference type="Pfam" id="PF02179">
    <property type="entry name" value="BAG"/>
    <property type="match status" value="1"/>
</dbReference>
<feature type="transmembrane region" description="Helical" evidence="7">
    <location>
        <begin position="326"/>
        <end position="348"/>
    </location>
</feature>
<evidence type="ECO:0000259" key="8">
    <source>
        <dbReference type="PROSITE" id="PS51035"/>
    </source>
</evidence>
<feature type="transmembrane region" description="Helical" evidence="7">
    <location>
        <begin position="220"/>
        <end position="238"/>
    </location>
</feature>
<dbReference type="GO" id="GO:0051087">
    <property type="term" value="F:protein-folding chaperone binding"/>
    <property type="evidence" value="ECO:0007669"/>
    <property type="project" value="InterPro"/>
</dbReference>
<dbReference type="GO" id="GO:1990961">
    <property type="term" value="P:xenobiotic detoxification by transmembrane export across the plasma membrane"/>
    <property type="evidence" value="ECO:0007669"/>
    <property type="project" value="InterPro"/>
</dbReference>
<evidence type="ECO:0000256" key="3">
    <source>
        <dbReference type="ARBA" id="ARBA00022692"/>
    </source>
</evidence>
<feature type="region of interest" description="Disordered" evidence="6">
    <location>
        <begin position="662"/>
        <end position="706"/>
    </location>
</feature>
<accession>A0A8H3A7L3</accession>
<evidence type="ECO:0000256" key="7">
    <source>
        <dbReference type="SAM" id="Phobius"/>
    </source>
</evidence>
<feature type="domain" description="BAG" evidence="8">
    <location>
        <begin position="865"/>
        <end position="906"/>
    </location>
</feature>